<comment type="caution">
    <text evidence="3">The sequence shown here is derived from an EMBL/GenBank/DDBJ whole genome shotgun (WGS) entry which is preliminary data.</text>
</comment>
<proteinExistence type="predicted"/>
<dbReference type="PANTHER" id="PTHR23028:SF53">
    <property type="entry name" value="ACYL_TRANSF_3 DOMAIN-CONTAINING PROTEIN"/>
    <property type="match status" value="1"/>
</dbReference>
<feature type="transmembrane region" description="Helical" evidence="1">
    <location>
        <begin position="269"/>
        <end position="286"/>
    </location>
</feature>
<reference evidence="3 4" key="1">
    <citation type="submission" date="2021-03" db="EMBL/GenBank/DDBJ databases">
        <title>Sequencing the genomes of 1000 actinobacteria strains.</title>
        <authorList>
            <person name="Klenk H.-P."/>
        </authorList>
    </citation>
    <scope>NUCLEOTIDE SEQUENCE [LARGE SCALE GENOMIC DNA]</scope>
    <source>
        <strain evidence="3 4">DSM 16005</strain>
    </source>
</reference>
<sequence>MAGNGAAGMWFGSALDVRNNSLNMIRLFLAFAVLVHHSWPLTGHGGELAFAGETVGGWAVAGFFGISGYLITSSRWSNALGPYLVNRVARIMPAFWVCLAMVAFVFAPIGYRVANGTLDGFLTAGHSPLNFVWSNAFLEMRFYDVSGTPSNVPYEGAWNGSLWSLYYEFICYLIVAALGCFAFMKRSRWPMTAAFVLSVAAQANIDTISRLTNDNFDVVLLLRLLPFFLGGATIFMWRERIGFHWIPGILAFVVAVIICSTVPRWGVQASALFVTYGVIWLSTVIRQPLLIAKNDISYGVYIYAFAVQQLLAVFGIHELGLFWFSVIAAILTVPLATASWLLVERPVMRRVRGTRGKAKAVHVPAVGVHAAPGV</sequence>
<feature type="domain" description="Acyltransferase 3" evidence="2">
    <location>
        <begin position="19"/>
        <end position="338"/>
    </location>
</feature>
<keyword evidence="1" id="KW-0472">Membrane</keyword>
<gene>
    <name evidence="3" type="ORF">JOF48_002530</name>
</gene>
<dbReference type="Pfam" id="PF01757">
    <property type="entry name" value="Acyl_transf_3"/>
    <property type="match status" value="1"/>
</dbReference>
<name>A0ABS4YY40_9MICC</name>
<accession>A0ABS4YY40</accession>
<feature type="transmembrane region" description="Helical" evidence="1">
    <location>
        <begin position="298"/>
        <end position="316"/>
    </location>
</feature>
<feature type="transmembrane region" description="Helical" evidence="1">
    <location>
        <begin position="244"/>
        <end position="263"/>
    </location>
</feature>
<dbReference type="InterPro" id="IPR050879">
    <property type="entry name" value="Acyltransferase_3"/>
</dbReference>
<evidence type="ECO:0000256" key="1">
    <source>
        <dbReference type="SAM" id="Phobius"/>
    </source>
</evidence>
<feature type="transmembrane region" description="Helical" evidence="1">
    <location>
        <begin position="24"/>
        <end position="42"/>
    </location>
</feature>
<feature type="transmembrane region" description="Helical" evidence="1">
    <location>
        <begin position="91"/>
        <end position="111"/>
    </location>
</feature>
<feature type="transmembrane region" description="Helical" evidence="1">
    <location>
        <begin position="48"/>
        <end position="71"/>
    </location>
</feature>
<keyword evidence="1" id="KW-0812">Transmembrane</keyword>
<feature type="transmembrane region" description="Helical" evidence="1">
    <location>
        <begin position="322"/>
        <end position="343"/>
    </location>
</feature>
<keyword evidence="1" id="KW-1133">Transmembrane helix</keyword>
<protein>
    <submittedName>
        <fullName evidence="3">Peptidoglycan/LPS O-acetylase OafA/YrhL</fullName>
    </submittedName>
</protein>
<feature type="transmembrane region" description="Helical" evidence="1">
    <location>
        <begin position="165"/>
        <end position="184"/>
    </location>
</feature>
<dbReference type="InterPro" id="IPR002656">
    <property type="entry name" value="Acyl_transf_3_dom"/>
</dbReference>
<organism evidence="3 4">
    <name type="scientific">Arthrobacter stackebrandtii</name>
    <dbReference type="NCBI Taxonomy" id="272161"/>
    <lineage>
        <taxon>Bacteria</taxon>
        <taxon>Bacillati</taxon>
        <taxon>Actinomycetota</taxon>
        <taxon>Actinomycetes</taxon>
        <taxon>Micrococcales</taxon>
        <taxon>Micrococcaceae</taxon>
        <taxon>Arthrobacter</taxon>
    </lineage>
</organism>
<keyword evidence="4" id="KW-1185">Reference proteome</keyword>
<evidence type="ECO:0000259" key="2">
    <source>
        <dbReference type="Pfam" id="PF01757"/>
    </source>
</evidence>
<dbReference type="Proteomes" id="UP000711614">
    <property type="component" value="Unassembled WGS sequence"/>
</dbReference>
<dbReference type="EMBL" id="JAGIOI010000001">
    <property type="protein sequence ID" value="MBP2413731.1"/>
    <property type="molecule type" value="Genomic_DNA"/>
</dbReference>
<evidence type="ECO:0000313" key="3">
    <source>
        <dbReference type="EMBL" id="MBP2413731.1"/>
    </source>
</evidence>
<evidence type="ECO:0000313" key="4">
    <source>
        <dbReference type="Proteomes" id="UP000711614"/>
    </source>
</evidence>
<dbReference type="PANTHER" id="PTHR23028">
    <property type="entry name" value="ACETYLTRANSFERASE"/>
    <property type="match status" value="1"/>
</dbReference>